<comment type="caution">
    <text evidence="2">The sequence shown here is derived from an EMBL/GenBank/DDBJ whole genome shotgun (WGS) entry which is preliminary data.</text>
</comment>
<dbReference type="AlphaFoldDB" id="A0A967B0R0"/>
<dbReference type="EMBL" id="VIKU02000003">
    <property type="protein sequence ID" value="NHF59996.1"/>
    <property type="molecule type" value="Genomic_DNA"/>
</dbReference>
<sequence>MRPLLLLFTLLFISTSTLSQTTESPSKSPFEGVEKSDLFLLGTFHFKDAGLDGYKPQYDVDILSEERQEELQEVLEIIGKYKPTKIAVEWQKTRQAQLDSLYDAYLAGRFELTANEIYQIGFRMAKALGHDKVYAIDARPRSFDDGLTDEEYEEKVAYFTEKLGAPTVARDEDLHNRFMAMYAADDVRKTQVSLLDQLLGENDPEGLRISHGHYLIGDFRMNEGDEYLGADGAIWWYTRNLRIFANILGITNPGQDKVFVLIGSGHLPILNFLANSSPDYRMVTLQELVK</sequence>
<reference evidence="2" key="2">
    <citation type="submission" date="2020-03" db="EMBL/GenBank/DDBJ databases">
        <title>Flavobacteriaceae bacterium strain TP-CH-4, a member of the family Flavobacteriaceae isolated from a deep-sea seamount.</title>
        <authorList>
            <person name="Zhang D.-C."/>
        </authorList>
    </citation>
    <scope>NUCLEOTIDE SEQUENCE</scope>
    <source>
        <strain evidence="2">TP-CH-4</strain>
    </source>
</reference>
<evidence type="ECO:0000256" key="1">
    <source>
        <dbReference type="SAM" id="SignalP"/>
    </source>
</evidence>
<dbReference type="RefSeq" id="WP_152574501.1">
    <property type="nucleotide sequence ID" value="NZ_VIKU02000003.1"/>
</dbReference>
<keyword evidence="1" id="KW-0732">Signal</keyword>
<evidence type="ECO:0000313" key="3">
    <source>
        <dbReference type="Proteomes" id="UP000707206"/>
    </source>
</evidence>
<dbReference type="InterPro" id="IPR043749">
    <property type="entry name" value="DUF5694"/>
</dbReference>
<dbReference type="Proteomes" id="UP000707206">
    <property type="component" value="Unassembled WGS sequence"/>
</dbReference>
<feature type="signal peptide" evidence="1">
    <location>
        <begin position="1"/>
        <end position="19"/>
    </location>
</feature>
<accession>A0A967B0R0</accession>
<evidence type="ECO:0008006" key="4">
    <source>
        <dbReference type="Google" id="ProtNLM"/>
    </source>
</evidence>
<evidence type="ECO:0000313" key="2">
    <source>
        <dbReference type="EMBL" id="NHF59996.1"/>
    </source>
</evidence>
<organism evidence="2 3">
    <name type="scientific">Pelagihabitans pacificus</name>
    <dbReference type="NCBI Taxonomy" id="2696054"/>
    <lineage>
        <taxon>Bacteria</taxon>
        <taxon>Pseudomonadati</taxon>
        <taxon>Bacteroidota</taxon>
        <taxon>Flavobacteriia</taxon>
        <taxon>Flavobacteriales</taxon>
        <taxon>Flavobacteriaceae</taxon>
        <taxon>Pelagihabitans</taxon>
    </lineage>
</organism>
<feature type="chain" id="PRO_5037285428" description="TraB/GumN family protein" evidence="1">
    <location>
        <begin position="20"/>
        <end position="290"/>
    </location>
</feature>
<proteinExistence type="predicted"/>
<dbReference type="Pfam" id="PF18950">
    <property type="entry name" value="DUF5694"/>
    <property type="match status" value="1"/>
</dbReference>
<keyword evidence="3" id="KW-1185">Reference proteome</keyword>
<name>A0A967B0R0_9FLAO</name>
<gene>
    <name evidence="2" type="ORF">FK220_011630</name>
</gene>
<reference evidence="2" key="1">
    <citation type="submission" date="2019-07" db="EMBL/GenBank/DDBJ databases">
        <authorList>
            <person name="De-Chao Zhang Q."/>
        </authorList>
    </citation>
    <scope>NUCLEOTIDE SEQUENCE</scope>
    <source>
        <strain evidence="2">TP-CH-4</strain>
    </source>
</reference>
<protein>
    <recommendedName>
        <fullName evidence="4">TraB/GumN family protein</fullName>
    </recommendedName>
</protein>